<dbReference type="PROSITE" id="PS00584">
    <property type="entry name" value="PFKB_KINASES_2"/>
    <property type="match status" value="1"/>
</dbReference>
<evidence type="ECO:0000256" key="2">
    <source>
        <dbReference type="ARBA" id="ARBA00022679"/>
    </source>
</evidence>
<dbReference type="InterPro" id="IPR002173">
    <property type="entry name" value="Carboh/pur_kinase_PfkB_CS"/>
</dbReference>
<dbReference type="PANTHER" id="PTHR43085:SF1">
    <property type="entry name" value="PSEUDOURIDINE KINASE-RELATED"/>
    <property type="match status" value="1"/>
</dbReference>
<dbReference type="EMBL" id="PECH01000001">
    <property type="protein sequence ID" value="TDZ87293.1"/>
    <property type="molecule type" value="Genomic_DNA"/>
</dbReference>
<name>A0A4R8S8N3_9MYCO</name>
<comment type="caution">
    <text evidence="7">The sequence shown here is derived from an EMBL/GenBank/DDBJ whole genome shotgun (WGS) entry which is preliminary data.</text>
</comment>
<keyword evidence="4 7" id="KW-0418">Kinase</keyword>
<dbReference type="InterPro" id="IPR011611">
    <property type="entry name" value="PfkB_dom"/>
</dbReference>
<evidence type="ECO:0000259" key="6">
    <source>
        <dbReference type="Pfam" id="PF00294"/>
    </source>
</evidence>
<gene>
    <name evidence="7" type="primary">kdgK</name>
    <name evidence="7" type="ORF">DE4585_00285</name>
</gene>
<evidence type="ECO:0000313" key="7">
    <source>
        <dbReference type="EMBL" id="TDZ87293.1"/>
    </source>
</evidence>
<evidence type="ECO:0000256" key="5">
    <source>
        <dbReference type="ARBA" id="ARBA00022840"/>
    </source>
</evidence>
<evidence type="ECO:0000256" key="3">
    <source>
        <dbReference type="ARBA" id="ARBA00022741"/>
    </source>
</evidence>
<keyword evidence="3" id="KW-0547">Nucleotide-binding</keyword>
<reference evidence="7 8" key="1">
    <citation type="journal article" date="2019" name="Sci. Rep.">
        <title>Extended insight into the Mycobacterium chelonae-abscessus complex through whole genome sequencing of Mycobacterium salmoniphilum outbreak and Mycobacterium salmoniphilum-like strains.</title>
        <authorList>
            <person name="Behra P.R.K."/>
            <person name="Das S."/>
            <person name="Pettersson B.M.F."/>
            <person name="Shirreff L."/>
            <person name="DuCote T."/>
            <person name="Jacobsson K.G."/>
            <person name="Ennis D.G."/>
            <person name="Kirsebom L.A."/>
        </authorList>
    </citation>
    <scope>NUCLEOTIDE SEQUENCE [LARGE SCALE GENOMIC DNA]</scope>
    <source>
        <strain evidence="7 8">DE 4585</strain>
    </source>
</reference>
<accession>A0A4R8S8N3</accession>
<protein>
    <submittedName>
        <fullName evidence="7">2-dehydro-3-deoxygluconokinase</fullName>
        <ecNumber evidence="7">2.7.1.45</ecNumber>
    </submittedName>
</protein>
<dbReference type="GO" id="GO:0008673">
    <property type="term" value="F:2-dehydro-3-deoxygluconokinase activity"/>
    <property type="evidence" value="ECO:0007669"/>
    <property type="project" value="UniProtKB-EC"/>
</dbReference>
<dbReference type="Pfam" id="PF00294">
    <property type="entry name" value="PfkB"/>
    <property type="match status" value="1"/>
</dbReference>
<organism evidence="7 8">
    <name type="scientific">Mycobacteroides salmoniphilum</name>
    <dbReference type="NCBI Taxonomy" id="404941"/>
    <lineage>
        <taxon>Bacteria</taxon>
        <taxon>Bacillati</taxon>
        <taxon>Actinomycetota</taxon>
        <taxon>Actinomycetes</taxon>
        <taxon>Mycobacteriales</taxon>
        <taxon>Mycobacteriaceae</taxon>
        <taxon>Mycobacteroides</taxon>
    </lineage>
</organism>
<dbReference type="InterPro" id="IPR029056">
    <property type="entry name" value="Ribokinase-like"/>
</dbReference>
<dbReference type="Proteomes" id="UP000295117">
    <property type="component" value="Unassembled WGS sequence"/>
</dbReference>
<comment type="similarity">
    <text evidence="1">Belongs to the carbohydrate kinase PfkB family.</text>
</comment>
<dbReference type="Gene3D" id="3.40.1190.20">
    <property type="match status" value="1"/>
</dbReference>
<dbReference type="CDD" id="cd01167">
    <property type="entry name" value="bac_FRK"/>
    <property type="match status" value="1"/>
</dbReference>
<feature type="domain" description="Carbohydrate kinase PfkB" evidence="6">
    <location>
        <begin position="39"/>
        <end position="309"/>
    </location>
</feature>
<dbReference type="EC" id="2.7.1.45" evidence="7"/>
<keyword evidence="2 7" id="KW-0808">Transferase</keyword>
<sequence>MKGAASKPVSGSFENVPDRDGLIVCGETLVDVMPASDGLWRSVPGGGPYNTAVAAAQLGMRTALLTHVSRDAFGRQCIDNLAEAGVDESLVMRHEVPTTLAIAEVDERGVARYRFYWQGTTNDVDPLLLPDPAPAPVAIWAGSIASVLWPGREALRAWIVEHYSDTPLTFDVNVRPTLLGDREAYTARIAPWLSIAEVVRASTEDLEFLYPGASVEDVVGRWFDEHPRIEIGLVTCGPGGSLAFLRGESLPLHLPAHEVTVVDTVGAGDTYTGAFLDGFYQRRLALPEALRRAAVASALTCTRPGAQPPDAAELAKELRRIAS</sequence>
<evidence type="ECO:0000256" key="4">
    <source>
        <dbReference type="ARBA" id="ARBA00022777"/>
    </source>
</evidence>
<dbReference type="SUPFAM" id="SSF53613">
    <property type="entry name" value="Ribokinase-like"/>
    <property type="match status" value="1"/>
</dbReference>
<dbReference type="InterPro" id="IPR050306">
    <property type="entry name" value="PfkB_Carbo_kinase"/>
</dbReference>
<evidence type="ECO:0000313" key="8">
    <source>
        <dbReference type="Proteomes" id="UP000295117"/>
    </source>
</evidence>
<dbReference type="PANTHER" id="PTHR43085">
    <property type="entry name" value="HEXOKINASE FAMILY MEMBER"/>
    <property type="match status" value="1"/>
</dbReference>
<evidence type="ECO:0000256" key="1">
    <source>
        <dbReference type="ARBA" id="ARBA00010688"/>
    </source>
</evidence>
<proteinExistence type="inferred from homology"/>
<keyword evidence="5" id="KW-0067">ATP-binding</keyword>
<dbReference type="AlphaFoldDB" id="A0A4R8S8N3"/>
<dbReference type="GO" id="GO:0005524">
    <property type="term" value="F:ATP binding"/>
    <property type="evidence" value="ECO:0007669"/>
    <property type="project" value="UniProtKB-KW"/>
</dbReference>